<name>A0AAN9MK72_PHACN</name>
<dbReference type="EMBL" id="JAYMYR010000006">
    <property type="protein sequence ID" value="KAK7356129.1"/>
    <property type="molecule type" value="Genomic_DNA"/>
</dbReference>
<organism evidence="2 3">
    <name type="scientific">Phaseolus coccineus</name>
    <name type="common">Scarlet runner bean</name>
    <name type="synonym">Phaseolus multiflorus</name>
    <dbReference type="NCBI Taxonomy" id="3886"/>
    <lineage>
        <taxon>Eukaryota</taxon>
        <taxon>Viridiplantae</taxon>
        <taxon>Streptophyta</taxon>
        <taxon>Embryophyta</taxon>
        <taxon>Tracheophyta</taxon>
        <taxon>Spermatophyta</taxon>
        <taxon>Magnoliopsida</taxon>
        <taxon>eudicotyledons</taxon>
        <taxon>Gunneridae</taxon>
        <taxon>Pentapetalae</taxon>
        <taxon>rosids</taxon>
        <taxon>fabids</taxon>
        <taxon>Fabales</taxon>
        <taxon>Fabaceae</taxon>
        <taxon>Papilionoideae</taxon>
        <taxon>50 kb inversion clade</taxon>
        <taxon>NPAAA clade</taxon>
        <taxon>indigoferoid/millettioid clade</taxon>
        <taxon>Phaseoleae</taxon>
        <taxon>Phaseolus</taxon>
    </lineage>
</organism>
<keyword evidence="3" id="KW-1185">Reference proteome</keyword>
<dbReference type="AlphaFoldDB" id="A0AAN9MK72"/>
<keyword evidence="1" id="KW-0472">Membrane</keyword>
<evidence type="ECO:0000256" key="1">
    <source>
        <dbReference type="SAM" id="Phobius"/>
    </source>
</evidence>
<feature type="transmembrane region" description="Helical" evidence="1">
    <location>
        <begin position="37"/>
        <end position="57"/>
    </location>
</feature>
<keyword evidence="1" id="KW-0812">Transmembrane</keyword>
<dbReference type="Proteomes" id="UP001374584">
    <property type="component" value="Unassembled WGS sequence"/>
</dbReference>
<sequence length="78" mass="8690">MPCYHIVALDAASFMCASRVAVIQSKGLVCYLRVFLLLRQLELVHVHSLILIVFILMRPCSRASGMKFSPQKLLAALS</sequence>
<proteinExistence type="predicted"/>
<reference evidence="2 3" key="1">
    <citation type="submission" date="2024-01" db="EMBL/GenBank/DDBJ databases">
        <title>The genomes of 5 underutilized Papilionoideae crops provide insights into root nodulation and disease resistanc.</title>
        <authorList>
            <person name="Jiang F."/>
        </authorList>
    </citation>
    <scope>NUCLEOTIDE SEQUENCE [LARGE SCALE GENOMIC DNA]</scope>
    <source>
        <strain evidence="2">JINMINGXINNONG_FW02</strain>
        <tissue evidence="2">Leaves</tissue>
    </source>
</reference>
<protein>
    <submittedName>
        <fullName evidence="2">Uncharacterized protein</fullName>
    </submittedName>
</protein>
<evidence type="ECO:0000313" key="3">
    <source>
        <dbReference type="Proteomes" id="UP001374584"/>
    </source>
</evidence>
<keyword evidence="1" id="KW-1133">Transmembrane helix</keyword>
<accession>A0AAN9MK72</accession>
<gene>
    <name evidence="2" type="ORF">VNO80_15395</name>
</gene>
<comment type="caution">
    <text evidence="2">The sequence shown here is derived from an EMBL/GenBank/DDBJ whole genome shotgun (WGS) entry which is preliminary data.</text>
</comment>
<evidence type="ECO:0000313" key="2">
    <source>
        <dbReference type="EMBL" id="KAK7356129.1"/>
    </source>
</evidence>